<dbReference type="Proteomes" id="UP000538147">
    <property type="component" value="Unassembled WGS sequence"/>
</dbReference>
<dbReference type="InterPro" id="IPR000462">
    <property type="entry name" value="CDP-OH_P_trans"/>
</dbReference>
<dbReference type="InterPro" id="IPR012616">
    <property type="entry name" value="CDP-OH_P_trans_C"/>
</dbReference>
<evidence type="ECO:0000256" key="8">
    <source>
        <dbReference type="ARBA" id="ARBA00023136"/>
    </source>
</evidence>
<evidence type="ECO:0000256" key="9">
    <source>
        <dbReference type="ARBA" id="ARBA00023209"/>
    </source>
</evidence>
<dbReference type="PANTHER" id="PTHR14269">
    <property type="entry name" value="CDP-DIACYLGLYCEROL--GLYCEROL-3-PHOSPHATE 3-PHOSPHATIDYLTRANSFERASE-RELATED"/>
    <property type="match status" value="1"/>
</dbReference>
<accession>A0A841LAE6</accession>
<evidence type="ECO:0000256" key="3">
    <source>
        <dbReference type="ARBA" id="ARBA00022516"/>
    </source>
</evidence>
<dbReference type="EMBL" id="JACIIV010000001">
    <property type="protein sequence ID" value="MBB6225998.1"/>
    <property type="molecule type" value="Genomic_DNA"/>
</dbReference>
<dbReference type="PROSITE" id="PS00379">
    <property type="entry name" value="CDP_ALCOHOL_P_TRANSF"/>
    <property type="match status" value="1"/>
</dbReference>
<dbReference type="RefSeq" id="WP_243452546.1">
    <property type="nucleotide sequence ID" value="NZ_JACIIV010000001.1"/>
</dbReference>
<feature type="transmembrane region" description="Helical" evidence="12">
    <location>
        <begin position="161"/>
        <end position="179"/>
    </location>
</feature>
<keyword evidence="4 11" id="KW-0808">Transferase</keyword>
<comment type="subcellular location">
    <subcellularLocation>
        <location evidence="1">Membrane</location>
        <topology evidence="1">Multi-pass membrane protein</topology>
    </subcellularLocation>
</comment>
<keyword evidence="9" id="KW-0594">Phospholipid biosynthesis</keyword>
<evidence type="ECO:0000256" key="5">
    <source>
        <dbReference type="ARBA" id="ARBA00022692"/>
    </source>
</evidence>
<dbReference type="PANTHER" id="PTHR14269:SF61">
    <property type="entry name" value="CDP-DIACYLGLYCEROL--SERINE O-PHOSPHATIDYLTRANSFERASE"/>
    <property type="match status" value="1"/>
</dbReference>
<feature type="domain" description="CDP-alcohol phosphatidyltransferase C-terminal" evidence="13">
    <location>
        <begin position="195"/>
        <end position="228"/>
    </location>
</feature>
<name>A0A841LAE6_9SPHN</name>
<comment type="caution">
    <text evidence="14">The sequence shown here is derived from an EMBL/GenBank/DDBJ whole genome shotgun (WGS) entry which is preliminary data.</text>
</comment>
<evidence type="ECO:0000259" key="13">
    <source>
        <dbReference type="Pfam" id="PF08009"/>
    </source>
</evidence>
<evidence type="ECO:0000256" key="11">
    <source>
        <dbReference type="RuleBase" id="RU003750"/>
    </source>
</evidence>
<evidence type="ECO:0000256" key="12">
    <source>
        <dbReference type="SAM" id="Phobius"/>
    </source>
</evidence>
<feature type="transmembrane region" description="Helical" evidence="12">
    <location>
        <begin position="215"/>
        <end position="231"/>
    </location>
</feature>
<sequence length="248" mass="26102">MRALIPNAVTVLALCFGLTAVRFGIAGEWEKAVLAIVVAGVLDGIDGRIARLLKGSSRFGAELDSLSDLTAFGVAPALIVYLWSLQHVPGLGWVIALAHAVTCALRLARFNAQIDDAPQPHKRAGFLTGVPAPIGAGLTLAPMAISFWLEPMFLDDLQIRAAVVAVVVVIVSVLMASSVPTYSWGSVRVRPSARIAALAGVGLFAGSLFSAPWMTISLMCIAYAVAVPFAWRSYARAVRRAAADQPPA</sequence>
<feature type="transmembrane region" description="Helical" evidence="12">
    <location>
        <begin position="90"/>
        <end position="108"/>
    </location>
</feature>
<keyword evidence="5 12" id="KW-0812">Transmembrane</keyword>
<gene>
    <name evidence="14" type="ORF">FHS79_000149</name>
</gene>
<protein>
    <submittedName>
        <fullName evidence="14">CDP-diacylglycerol--serine O-phosphatidyltransferase</fullName>
        <ecNumber evidence="14">2.7.8.8</ecNumber>
    </submittedName>
</protein>
<feature type="transmembrane region" description="Helical" evidence="12">
    <location>
        <begin position="129"/>
        <end position="149"/>
    </location>
</feature>
<reference evidence="14 15" key="1">
    <citation type="submission" date="2020-08" db="EMBL/GenBank/DDBJ databases">
        <title>Genomic Encyclopedia of Type Strains, Phase IV (KMG-IV): sequencing the most valuable type-strain genomes for metagenomic binning, comparative biology and taxonomic classification.</title>
        <authorList>
            <person name="Goeker M."/>
        </authorList>
    </citation>
    <scope>NUCLEOTIDE SEQUENCE [LARGE SCALE GENOMIC DNA]</scope>
    <source>
        <strain evidence="14 15">DSM 102189</strain>
    </source>
</reference>
<evidence type="ECO:0000256" key="10">
    <source>
        <dbReference type="ARBA" id="ARBA00023264"/>
    </source>
</evidence>
<keyword evidence="3" id="KW-0444">Lipid biosynthesis</keyword>
<keyword evidence="8 12" id="KW-0472">Membrane</keyword>
<organism evidence="14 15">
    <name type="scientific">Polymorphobacter multimanifer</name>
    <dbReference type="NCBI Taxonomy" id="1070431"/>
    <lineage>
        <taxon>Bacteria</taxon>
        <taxon>Pseudomonadati</taxon>
        <taxon>Pseudomonadota</taxon>
        <taxon>Alphaproteobacteria</taxon>
        <taxon>Sphingomonadales</taxon>
        <taxon>Sphingosinicellaceae</taxon>
        <taxon>Polymorphobacter</taxon>
    </lineage>
</organism>
<dbReference type="Pfam" id="PF08009">
    <property type="entry name" value="CDP-OH_P_tran_2"/>
    <property type="match status" value="1"/>
</dbReference>
<proteinExistence type="inferred from homology"/>
<evidence type="ECO:0000313" key="14">
    <source>
        <dbReference type="EMBL" id="MBB6225998.1"/>
    </source>
</evidence>
<comment type="similarity">
    <text evidence="2 11">Belongs to the CDP-alcohol phosphatidyltransferase class-I family.</text>
</comment>
<dbReference type="InterPro" id="IPR043130">
    <property type="entry name" value="CDP-OH_PTrfase_TM_dom"/>
</dbReference>
<evidence type="ECO:0000256" key="4">
    <source>
        <dbReference type="ARBA" id="ARBA00022679"/>
    </source>
</evidence>
<evidence type="ECO:0000256" key="6">
    <source>
        <dbReference type="ARBA" id="ARBA00022989"/>
    </source>
</evidence>
<evidence type="ECO:0000256" key="2">
    <source>
        <dbReference type="ARBA" id="ARBA00010441"/>
    </source>
</evidence>
<dbReference type="InterPro" id="IPR048254">
    <property type="entry name" value="CDP_ALCOHOL_P_TRANSF_CS"/>
</dbReference>
<evidence type="ECO:0000256" key="1">
    <source>
        <dbReference type="ARBA" id="ARBA00004141"/>
    </source>
</evidence>
<dbReference type="GO" id="GO:0008654">
    <property type="term" value="P:phospholipid biosynthetic process"/>
    <property type="evidence" value="ECO:0007669"/>
    <property type="project" value="UniProtKB-KW"/>
</dbReference>
<dbReference type="GO" id="GO:0016020">
    <property type="term" value="C:membrane"/>
    <property type="evidence" value="ECO:0007669"/>
    <property type="project" value="UniProtKB-SubCell"/>
</dbReference>
<dbReference type="InterPro" id="IPR050324">
    <property type="entry name" value="CDP-alcohol_PTase-I"/>
</dbReference>
<evidence type="ECO:0000256" key="7">
    <source>
        <dbReference type="ARBA" id="ARBA00023098"/>
    </source>
</evidence>
<dbReference type="GO" id="GO:0003882">
    <property type="term" value="F:CDP-diacylglycerol-serine O-phosphatidyltransferase activity"/>
    <property type="evidence" value="ECO:0007669"/>
    <property type="project" value="UniProtKB-EC"/>
</dbReference>
<keyword evidence="15" id="KW-1185">Reference proteome</keyword>
<evidence type="ECO:0000313" key="15">
    <source>
        <dbReference type="Proteomes" id="UP000538147"/>
    </source>
</evidence>
<feature type="transmembrane region" description="Helical" evidence="12">
    <location>
        <begin position="191"/>
        <end position="209"/>
    </location>
</feature>
<dbReference type="EC" id="2.7.8.8" evidence="14"/>
<keyword evidence="6 12" id="KW-1133">Transmembrane helix</keyword>
<keyword evidence="10" id="KW-1208">Phospholipid metabolism</keyword>
<dbReference type="Gene3D" id="1.20.120.1760">
    <property type="match status" value="1"/>
</dbReference>
<dbReference type="Pfam" id="PF01066">
    <property type="entry name" value="CDP-OH_P_transf"/>
    <property type="match status" value="1"/>
</dbReference>
<dbReference type="AlphaFoldDB" id="A0A841LAE6"/>
<keyword evidence="7" id="KW-0443">Lipid metabolism</keyword>